<keyword evidence="2" id="KW-0238">DNA-binding</keyword>
<sequence length="291" mass="33153">MKPTALPGTPPPVLALASFPGPLARTPYYCDRLERHVVRFPHVNAPHGHDFYLLLYITEGAGTHTVDLVTYELRPGSLFFLAPGQVHHWHLAPEARGFVVFFSADFYLFRYPGSGLYDFPFFDSAHLPVLYLPSTETEIRPLIERLFAEYEGPKTNQAEVFRSYLHLCLELAARHYAAPATAETGLAQQQIRQFGALLNLHYRSRRSVRDYAELLHVSANHLNALCRRVLNKTASDLIHERVITEAQRLLSLSALGVAQVAYELGFEDASYFGRYFRKYTGRTPEAFRQQR</sequence>
<dbReference type="GO" id="GO:0003700">
    <property type="term" value="F:DNA-binding transcription factor activity"/>
    <property type="evidence" value="ECO:0007669"/>
    <property type="project" value="InterPro"/>
</dbReference>
<dbReference type="Gene3D" id="1.10.10.60">
    <property type="entry name" value="Homeodomain-like"/>
    <property type="match status" value="1"/>
</dbReference>
<dbReference type="PANTHER" id="PTHR43280">
    <property type="entry name" value="ARAC-FAMILY TRANSCRIPTIONAL REGULATOR"/>
    <property type="match status" value="1"/>
</dbReference>
<dbReference type="PANTHER" id="PTHR43280:SF32">
    <property type="entry name" value="TRANSCRIPTIONAL REGULATORY PROTEIN"/>
    <property type="match status" value="1"/>
</dbReference>
<keyword evidence="1" id="KW-0805">Transcription regulation</keyword>
<reference evidence="5" key="1">
    <citation type="submission" date="2022-03" db="EMBL/GenBank/DDBJ databases">
        <title>Bacterial whole genome sequence for Hymenobacter sp. DH14.</title>
        <authorList>
            <person name="Le V."/>
        </authorList>
    </citation>
    <scope>NUCLEOTIDE SEQUENCE</scope>
    <source>
        <strain evidence="5">DH14</strain>
    </source>
</reference>
<accession>A0A9X1VBV0</accession>
<dbReference type="InterPro" id="IPR018060">
    <property type="entry name" value="HTH_AraC"/>
</dbReference>
<dbReference type="Proteomes" id="UP001139193">
    <property type="component" value="Unassembled WGS sequence"/>
</dbReference>
<evidence type="ECO:0000259" key="4">
    <source>
        <dbReference type="PROSITE" id="PS01124"/>
    </source>
</evidence>
<name>A0A9X1VBV0_9BACT</name>
<dbReference type="Gene3D" id="2.60.120.10">
    <property type="entry name" value="Jelly Rolls"/>
    <property type="match status" value="1"/>
</dbReference>
<dbReference type="InterPro" id="IPR014710">
    <property type="entry name" value="RmlC-like_jellyroll"/>
</dbReference>
<dbReference type="PROSITE" id="PS01124">
    <property type="entry name" value="HTH_ARAC_FAMILY_2"/>
    <property type="match status" value="1"/>
</dbReference>
<feature type="domain" description="HTH araC/xylS-type" evidence="4">
    <location>
        <begin position="192"/>
        <end position="290"/>
    </location>
</feature>
<dbReference type="EMBL" id="JALBGC010000001">
    <property type="protein sequence ID" value="MCI1186244.1"/>
    <property type="molecule type" value="Genomic_DNA"/>
</dbReference>
<evidence type="ECO:0000313" key="6">
    <source>
        <dbReference type="Proteomes" id="UP001139193"/>
    </source>
</evidence>
<dbReference type="InterPro" id="IPR009057">
    <property type="entry name" value="Homeodomain-like_sf"/>
</dbReference>
<evidence type="ECO:0000256" key="1">
    <source>
        <dbReference type="ARBA" id="ARBA00023015"/>
    </source>
</evidence>
<evidence type="ECO:0000256" key="3">
    <source>
        <dbReference type="ARBA" id="ARBA00023163"/>
    </source>
</evidence>
<dbReference type="Pfam" id="PF02311">
    <property type="entry name" value="AraC_binding"/>
    <property type="match status" value="1"/>
</dbReference>
<evidence type="ECO:0000256" key="2">
    <source>
        <dbReference type="ARBA" id="ARBA00023125"/>
    </source>
</evidence>
<dbReference type="SMART" id="SM00342">
    <property type="entry name" value="HTH_ARAC"/>
    <property type="match status" value="1"/>
</dbReference>
<dbReference type="RefSeq" id="WP_241934523.1">
    <property type="nucleotide sequence ID" value="NZ_JALBGC010000001.1"/>
</dbReference>
<dbReference type="GO" id="GO:0043565">
    <property type="term" value="F:sequence-specific DNA binding"/>
    <property type="evidence" value="ECO:0007669"/>
    <property type="project" value="InterPro"/>
</dbReference>
<protein>
    <submittedName>
        <fullName evidence="5">AraC family transcriptional regulator</fullName>
    </submittedName>
</protein>
<dbReference type="Pfam" id="PF12833">
    <property type="entry name" value="HTH_18"/>
    <property type="match status" value="1"/>
</dbReference>
<proteinExistence type="predicted"/>
<dbReference type="AlphaFoldDB" id="A0A9X1VBV0"/>
<dbReference type="SUPFAM" id="SSF51215">
    <property type="entry name" value="Regulatory protein AraC"/>
    <property type="match status" value="1"/>
</dbReference>
<dbReference type="InterPro" id="IPR037923">
    <property type="entry name" value="HTH-like"/>
</dbReference>
<dbReference type="InterPro" id="IPR020449">
    <property type="entry name" value="Tscrpt_reg_AraC-type_HTH"/>
</dbReference>
<evidence type="ECO:0000313" key="5">
    <source>
        <dbReference type="EMBL" id="MCI1186244.1"/>
    </source>
</evidence>
<gene>
    <name evidence="5" type="ORF">MON38_02345</name>
</gene>
<comment type="caution">
    <text evidence="5">The sequence shown here is derived from an EMBL/GenBank/DDBJ whole genome shotgun (WGS) entry which is preliminary data.</text>
</comment>
<dbReference type="SUPFAM" id="SSF46689">
    <property type="entry name" value="Homeodomain-like"/>
    <property type="match status" value="1"/>
</dbReference>
<dbReference type="InterPro" id="IPR003313">
    <property type="entry name" value="AraC-bd"/>
</dbReference>
<dbReference type="PRINTS" id="PR00032">
    <property type="entry name" value="HTHARAC"/>
</dbReference>
<keyword evidence="3" id="KW-0804">Transcription</keyword>
<organism evidence="5 6">
    <name type="scientific">Hymenobacter cyanobacteriorum</name>
    <dbReference type="NCBI Taxonomy" id="2926463"/>
    <lineage>
        <taxon>Bacteria</taxon>
        <taxon>Pseudomonadati</taxon>
        <taxon>Bacteroidota</taxon>
        <taxon>Cytophagia</taxon>
        <taxon>Cytophagales</taxon>
        <taxon>Hymenobacteraceae</taxon>
        <taxon>Hymenobacter</taxon>
    </lineage>
</organism>
<keyword evidence="6" id="KW-1185">Reference proteome</keyword>